<protein>
    <recommendedName>
        <fullName evidence="3">DUF3540 domain-containing protein</fullName>
    </recommendedName>
</protein>
<keyword evidence="2" id="KW-1185">Reference proteome</keyword>
<evidence type="ECO:0008006" key="3">
    <source>
        <dbReference type="Google" id="ProtNLM"/>
    </source>
</evidence>
<evidence type="ECO:0000313" key="2">
    <source>
        <dbReference type="Proteomes" id="UP000009374"/>
    </source>
</evidence>
<dbReference type="InterPro" id="IPR021927">
    <property type="entry name" value="DUF3540"/>
</dbReference>
<dbReference type="Pfam" id="PF12059">
    <property type="entry name" value="DUF3540"/>
    <property type="match status" value="1"/>
</dbReference>
<evidence type="ECO:0000313" key="1">
    <source>
        <dbReference type="EMBL" id="EES52229.1"/>
    </source>
</evidence>
<sequence>MLSETIGFETGEKTVLRTGTVLSVSGKGLTLEAGGEILAARKAPGCLPDPREDDTVLFVEVEGWGAVVMTVLLSGPEESPRTMSFPGGVHLTSDGEIGMESPRFRGVFSDCSVSARTMTLAGDLLALAGRKISEVGQILERVGEWIFERSGSSVREVEGVDRHVAGATQIVSESVVSVDSESTILSSRDLVKIDGDQVHLG</sequence>
<organism evidence="1 2">
    <name type="scientific">Leptospirillum ferrodiazotrophum</name>
    <dbReference type="NCBI Taxonomy" id="412449"/>
    <lineage>
        <taxon>Bacteria</taxon>
        <taxon>Pseudomonadati</taxon>
        <taxon>Nitrospirota</taxon>
        <taxon>Nitrospiria</taxon>
        <taxon>Nitrospirales</taxon>
        <taxon>Nitrospiraceae</taxon>
        <taxon>Leptospirillum</taxon>
    </lineage>
</organism>
<dbReference type="Proteomes" id="UP000009374">
    <property type="component" value="Unassembled WGS sequence"/>
</dbReference>
<accession>C6HYE4</accession>
<gene>
    <name evidence="1" type="ORF">UBAL3_94240020</name>
</gene>
<name>C6HYE4_9BACT</name>
<dbReference type="EMBL" id="GG693878">
    <property type="protein sequence ID" value="EES52229.1"/>
    <property type="molecule type" value="Genomic_DNA"/>
</dbReference>
<dbReference type="AlphaFoldDB" id="C6HYE4"/>
<proteinExistence type="predicted"/>
<reference evidence="1 2" key="1">
    <citation type="journal article" date="2009" name="Appl. Environ. Microbiol.">
        <title>Community genomic and proteomic analyses of chemoautotrophic iron-oxidizing "Leptospirillum rubarum" (Group II) and "Leptospirillum ferrodiazotrophum" (Group III) bacteria in acid mine drainage biofilms.</title>
        <authorList>
            <person name="Goltsman D.S."/>
            <person name="Denef V.J."/>
            <person name="Singer S.W."/>
            <person name="VerBerkmoes N.C."/>
            <person name="Lefsrud M."/>
            <person name="Mueller R.S."/>
            <person name="Dick G.J."/>
            <person name="Sun C.L."/>
            <person name="Wheeler K.E."/>
            <person name="Zemla A."/>
            <person name="Baker B.J."/>
            <person name="Hauser L."/>
            <person name="Land M."/>
            <person name="Shah M.B."/>
            <person name="Thelen M.P."/>
            <person name="Hettich R.L."/>
            <person name="Banfield J.F."/>
        </authorList>
    </citation>
    <scope>NUCLEOTIDE SEQUENCE [LARGE SCALE GENOMIC DNA]</scope>
</reference>